<keyword evidence="1" id="KW-0472">Membrane</keyword>
<protein>
    <recommendedName>
        <fullName evidence="4">DUF4440 domain-containing protein</fullName>
    </recommendedName>
</protein>
<dbReference type="AlphaFoldDB" id="A0AAE2VAU9"/>
<comment type="caution">
    <text evidence="2">The sequence shown here is derived from an EMBL/GenBank/DDBJ whole genome shotgun (WGS) entry which is preliminary data.</text>
</comment>
<sequence length="163" mass="18087">MKKPLLIVSVIFTLIVGFLVWWFSASQVIKRNTRELAETLTISAGDSKATRGFKGQDFAALLDADFVGSVDVENYQGDIGRDDAVSGHQYLGFSCQFTRAEVTEIEIINLEGNQAEVHAHFEMHVTTKGGSSYSDEADATLIWVRSKEDTWLLQSADLVRKTP</sequence>
<organism evidence="2 3">
    <name type="scientific">Oceaniferula flava</name>
    <dbReference type="NCBI Taxonomy" id="2800421"/>
    <lineage>
        <taxon>Bacteria</taxon>
        <taxon>Pseudomonadati</taxon>
        <taxon>Verrucomicrobiota</taxon>
        <taxon>Verrucomicrobiia</taxon>
        <taxon>Verrucomicrobiales</taxon>
        <taxon>Verrucomicrobiaceae</taxon>
        <taxon>Oceaniferula</taxon>
    </lineage>
</organism>
<dbReference type="EMBL" id="JAENIG010000001">
    <property type="protein sequence ID" value="MBK1853770.1"/>
    <property type="molecule type" value="Genomic_DNA"/>
</dbReference>
<dbReference type="Gene3D" id="3.10.450.50">
    <property type="match status" value="1"/>
</dbReference>
<keyword evidence="1" id="KW-0812">Transmembrane</keyword>
<evidence type="ECO:0000313" key="3">
    <source>
        <dbReference type="Proteomes" id="UP000634206"/>
    </source>
</evidence>
<evidence type="ECO:0000313" key="2">
    <source>
        <dbReference type="EMBL" id="MBK1853770.1"/>
    </source>
</evidence>
<reference evidence="2" key="1">
    <citation type="submission" date="2021-01" db="EMBL/GenBank/DDBJ databases">
        <title>Modified the classification status of verrucomicrobia.</title>
        <authorList>
            <person name="Feng X."/>
        </authorList>
    </citation>
    <scope>NUCLEOTIDE SEQUENCE</scope>
    <source>
        <strain evidence="2">5K15</strain>
    </source>
</reference>
<evidence type="ECO:0008006" key="4">
    <source>
        <dbReference type="Google" id="ProtNLM"/>
    </source>
</evidence>
<feature type="transmembrane region" description="Helical" evidence="1">
    <location>
        <begin position="6"/>
        <end position="24"/>
    </location>
</feature>
<dbReference type="Proteomes" id="UP000634206">
    <property type="component" value="Unassembled WGS sequence"/>
</dbReference>
<keyword evidence="1" id="KW-1133">Transmembrane helix</keyword>
<keyword evidence="3" id="KW-1185">Reference proteome</keyword>
<evidence type="ECO:0000256" key="1">
    <source>
        <dbReference type="SAM" id="Phobius"/>
    </source>
</evidence>
<name>A0AAE2VAU9_9BACT</name>
<dbReference type="RefSeq" id="WP_309488368.1">
    <property type="nucleotide sequence ID" value="NZ_JAENIG010000001.1"/>
</dbReference>
<proteinExistence type="predicted"/>
<dbReference type="SUPFAM" id="SSF54427">
    <property type="entry name" value="NTF2-like"/>
    <property type="match status" value="1"/>
</dbReference>
<dbReference type="InterPro" id="IPR032710">
    <property type="entry name" value="NTF2-like_dom_sf"/>
</dbReference>
<accession>A0AAE2VAU9</accession>
<gene>
    <name evidence="2" type="ORF">JIN83_02255</name>
</gene>